<dbReference type="Proteomes" id="UP001064489">
    <property type="component" value="Chromosome 1"/>
</dbReference>
<dbReference type="EMBL" id="JAJSOW010000003">
    <property type="protein sequence ID" value="KAI9195145.1"/>
    <property type="molecule type" value="Genomic_DNA"/>
</dbReference>
<feature type="domain" description="RNase H type-1" evidence="1">
    <location>
        <begin position="19"/>
        <end position="101"/>
    </location>
</feature>
<dbReference type="InterPro" id="IPR052929">
    <property type="entry name" value="RNase_H-like_EbsB-rel"/>
</dbReference>
<dbReference type="Gene3D" id="3.30.420.10">
    <property type="entry name" value="Ribonuclease H-like superfamily/Ribonuclease H"/>
    <property type="match status" value="1"/>
</dbReference>
<evidence type="ECO:0000259" key="1">
    <source>
        <dbReference type="Pfam" id="PF13456"/>
    </source>
</evidence>
<dbReference type="GO" id="GO:0003676">
    <property type="term" value="F:nucleic acid binding"/>
    <property type="evidence" value="ECO:0007669"/>
    <property type="project" value="InterPro"/>
</dbReference>
<dbReference type="InterPro" id="IPR002156">
    <property type="entry name" value="RNaseH_domain"/>
</dbReference>
<accession>A0AAD5P095</accession>
<protein>
    <recommendedName>
        <fullName evidence="1">RNase H type-1 domain-containing protein</fullName>
    </recommendedName>
</protein>
<dbReference type="PANTHER" id="PTHR47074:SF11">
    <property type="entry name" value="REVERSE TRANSCRIPTASE-LIKE PROTEIN"/>
    <property type="match status" value="1"/>
</dbReference>
<reference evidence="2" key="1">
    <citation type="journal article" date="2022" name="Plant J.">
        <title>Strategies of tolerance reflected in two North American maple genomes.</title>
        <authorList>
            <person name="McEvoy S.L."/>
            <person name="Sezen U.U."/>
            <person name="Trouern-Trend A."/>
            <person name="McMahon S.M."/>
            <person name="Schaberg P.G."/>
            <person name="Yang J."/>
            <person name="Wegrzyn J.L."/>
            <person name="Swenson N.G."/>
        </authorList>
    </citation>
    <scope>NUCLEOTIDE SEQUENCE</scope>
    <source>
        <strain evidence="2">91603</strain>
    </source>
</reference>
<organism evidence="2 3">
    <name type="scientific">Acer negundo</name>
    <name type="common">Box elder</name>
    <dbReference type="NCBI Taxonomy" id="4023"/>
    <lineage>
        <taxon>Eukaryota</taxon>
        <taxon>Viridiplantae</taxon>
        <taxon>Streptophyta</taxon>
        <taxon>Embryophyta</taxon>
        <taxon>Tracheophyta</taxon>
        <taxon>Spermatophyta</taxon>
        <taxon>Magnoliopsida</taxon>
        <taxon>eudicotyledons</taxon>
        <taxon>Gunneridae</taxon>
        <taxon>Pentapetalae</taxon>
        <taxon>rosids</taxon>
        <taxon>malvids</taxon>
        <taxon>Sapindales</taxon>
        <taxon>Sapindaceae</taxon>
        <taxon>Hippocastanoideae</taxon>
        <taxon>Acereae</taxon>
        <taxon>Acer</taxon>
    </lineage>
</organism>
<dbReference type="AlphaFoldDB" id="A0AAD5P095"/>
<dbReference type="GO" id="GO:0004523">
    <property type="term" value="F:RNA-DNA hybrid ribonuclease activity"/>
    <property type="evidence" value="ECO:0007669"/>
    <property type="project" value="InterPro"/>
</dbReference>
<evidence type="ECO:0000313" key="3">
    <source>
        <dbReference type="Proteomes" id="UP001064489"/>
    </source>
</evidence>
<reference evidence="2" key="2">
    <citation type="submission" date="2023-02" db="EMBL/GenBank/DDBJ databases">
        <authorList>
            <person name="Swenson N.G."/>
            <person name="Wegrzyn J.L."/>
            <person name="Mcevoy S.L."/>
        </authorList>
    </citation>
    <scope>NUCLEOTIDE SEQUENCE</scope>
    <source>
        <strain evidence="2">91603</strain>
        <tissue evidence="2">Leaf</tissue>
    </source>
</reference>
<sequence length="113" mass="11992">MAVRVVRWDRPSEGVYKVNTDAAIREDCYLVSLGLVIRDFEGCVVGSSTQCLAANFSPLVAEATALFCGIVFALEAGLTSFIAKSDSKIMVDLIHSGSSPMSEVGIIISDNSS</sequence>
<dbReference type="InterPro" id="IPR044730">
    <property type="entry name" value="RNase_H-like_dom_plant"/>
</dbReference>
<dbReference type="PANTHER" id="PTHR47074">
    <property type="entry name" value="BNAC02G40300D PROTEIN"/>
    <property type="match status" value="1"/>
</dbReference>
<keyword evidence="3" id="KW-1185">Reference proteome</keyword>
<dbReference type="SUPFAM" id="SSF53098">
    <property type="entry name" value="Ribonuclease H-like"/>
    <property type="match status" value="1"/>
</dbReference>
<dbReference type="InterPro" id="IPR036397">
    <property type="entry name" value="RNaseH_sf"/>
</dbReference>
<dbReference type="Pfam" id="PF13456">
    <property type="entry name" value="RVT_3"/>
    <property type="match status" value="1"/>
</dbReference>
<comment type="caution">
    <text evidence="2">The sequence shown here is derived from an EMBL/GenBank/DDBJ whole genome shotgun (WGS) entry which is preliminary data.</text>
</comment>
<dbReference type="CDD" id="cd06222">
    <property type="entry name" value="RNase_H_like"/>
    <property type="match status" value="1"/>
</dbReference>
<dbReference type="InterPro" id="IPR012337">
    <property type="entry name" value="RNaseH-like_sf"/>
</dbReference>
<evidence type="ECO:0000313" key="2">
    <source>
        <dbReference type="EMBL" id="KAI9195145.1"/>
    </source>
</evidence>
<name>A0AAD5P095_ACENE</name>
<proteinExistence type="predicted"/>
<gene>
    <name evidence="2" type="ORF">LWI28_012170</name>
</gene>